<dbReference type="GO" id="GO:0006351">
    <property type="term" value="P:DNA-templated transcription"/>
    <property type="evidence" value="ECO:0007669"/>
    <property type="project" value="TreeGrafter"/>
</dbReference>
<dbReference type="RefSeq" id="WP_134243410.1">
    <property type="nucleotide sequence ID" value="NZ_SNTY01000009.1"/>
</dbReference>
<comment type="caution">
    <text evidence="2">The sequence shown here is derived from an EMBL/GenBank/DDBJ whole genome shotgun (WGS) entry which is preliminary data.</text>
</comment>
<reference evidence="2 3" key="1">
    <citation type="submission" date="2019-03" db="EMBL/GenBank/DDBJ databases">
        <title>Alkanindiges illinoisensis: a potential pathogenic isolated from ascites of a gastric cancer patient with abdominal metastasis.</title>
        <authorList>
            <person name="Hu X."/>
            <person name="Yang B."/>
            <person name="Yan X."/>
            <person name="Lin L."/>
            <person name="Zhao H."/>
            <person name="Zhou F."/>
            <person name="Su B."/>
            <person name="Chen J."/>
            <person name="Rui Y."/>
            <person name="Wang Q."/>
            <person name="Zheng L."/>
        </authorList>
    </citation>
    <scope>NUCLEOTIDE SEQUENCE [LARGE SCALE GENOMIC DNA]</scope>
    <source>
        <strain evidence="2 3">NFYY 23406</strain>
    </source>
</reference>
<dbReference type="STRING" id="1120977.GCA_000619845_00456"/>
<dbReference type="Gene3D" id="1.10.10.10">
    <property type="entry name" value="Winged helix-like DNA-binding domain superfamily/Winged helix DNA-binding domain"/>
    <property type="match status" value="1"/>
</dbReference>
<dbReference type="Pfam" id="PF07848">
    <property type="entry name" value="PaaX"/>
    <property type="match status" value="1"/>
</dbReference>
<dbReference type="Gene3D" id="3.30.70.2650">
    <property type="match status" value="1"/>
</dbReference>
<dbReference type="InterPro" id="IPR036388">
    <property type="entry name" value="WH-like_DNA-bd_sf"/>
</dbReference>
<evidence type="ECO:0000259" key="1">
    <source>
        <dbReference type="Pfam" id="PF07848"/>
    </source>
</evidence>
<organism evidence="2 3">
    <name type="scientific">Alkanindiges illinoisensis</name>
    <dbReference type="NCBI Taxonomy" id="197183"/>
    <lineage>
        <taxon>Bacteria</taxon>
        <taxon>Pseudomonadati</taxon>
        <taxon>Pseudomonadota</taxon>
        <taxon>Gammaproteobacteria</taxon>
        <taxon>Moraxellales</taxon>
        <taxon>Moraxellaceae</taxon>
        <taxon>Alkanindiges</taxon>
    </lineage>
</organism>
<dbReference type="InterPro" id="IPR012906">
    <property type="entry name" value="PaaX-like_N"/>
</dbReference>
<name>A0A4Y7XFA2_9GAMM</name>
<dbReference type="PANTHER" id="PTHR30319">
    <property type="entry name" value="PHENYLACETIC ACID REGULATOR-RELATED TRANSCRIPTIONAL REPRESSOR"/>
    <property type="match status" value="1"/>
</dbReference>
<protein>
    <submittedName>
        <fullName evidence="2">PaaX family transcriptional regulator</fullName>
    </submittedName>
</protein>
<gene>
    <name evidence="2" type="ORF">E2B99_02505</name>
</gene>
<dbReference type="Proteomes" id="UP000297834">
    <property type="component" value="Unassembled WGS sequence"/>
</dbReference>
<dbReference type="OrthoDB" id="6380574at2"/>
<evidence type="ECO:0000313" key="3">
    <source>
        <dbReference type="Proteomes" id="UP000297834"/>
    </source>
</evidence>
<dbReference type="PANTHER" id="PTHR30319:SF1">
    <property type="entry name" value="TRANSCRIPTIONAL REPRESSOR PAAX"/>
    <property type="match status" value="1"/>
</dbReference>
<evidence type="ECO:0000313" key="2">
    <source>
        <dbReference type="EMBL" id="TEU30384.1"/>
    </source>
</evidence>
<proteinExistence type="predicted"/>
<keyword evidence="3" id="KW-1185">Reference proteome</keyword>
<accession>A0A4Y7XFA2</accession>
<dbReference type="AlphaFoldDB" id="A0A4Y7XFA2"/>
<feature type="domain" description="Transcriptional repressor PaaX-like N-terminal" evidence="1">
    <location>
        <begin position="9"/>
        <end position="69"/>
    </location>
</feature>
<dbReference type="EMBL" id="SNTY01000009">
    <property type="protein sequence ID" value="TEU30384.1"/>
    <property type="molecule type" value="Genomic_DNA"/>
</dbReference>
<sequence length="287" mass="32500">MTTQKLNARHLITDLLLASEGQPVSIKQMILAAKLFGLSENGIRVAVTRLSSEGVIVAVERGVYQLSEQSHEWANVMLNRRTGLRETKVWNQQYLAVLTGTLGRVDRTALKRRERALKHYGFRELEQGVFIRPDNLAASFEDILKNLKTAGLEPEAKMCQISYFDQVTAGMIKKLWSTETLNKNYEKYSHIIQHWLSRVPALGLEDAARESLLLGRQTISLLMNDPLLPEPFINIEARNRFAADVQQLDQVGQQLWQQLHELTLGTTTPALLTAEDAVHTQNQPKFC</sequence>